<dbReference type="EMBL" id="JBGMEH010000008">
    <property type="protein sequence ID" value="MFO3716711.1"/>
    <property type="molecule type" value="Genomic_DNA"/>
</dbReference>
<dbReference type="RefSeq" id="WP_410033323.1">
    <property type="nucleotide sequence ID" value="NZ_JBGMEH010000008.1"/>
</dbReference>
<name>A0ABW9MY32_9FIRM</name>
<dbReference type="PANTHER" id="PTHR21248:SF12">
    <property type="entry name" value="CARDIOLIPIN SYNTHASE C"/>
    <property type="match status" value="1"/>
</dbReference>
<feature type="domain" description="PLD phosphodiesterase" evidence="1">
    <location>
        <begin position="368"/>
        <end position="395"/>
    </location>
</feature>
<evidence type="ECO:0000259" key="1">
    <source>
        <dbReference type="PROSITE" id="PS50035"/>
    </source>
</evidence>
<dbReference type="Proteomes" id="UP001638015">
    <property type="component" value="Unassembled WGS sequence"/>
</dbReference>
<dbReference type="InterPro" id="IPR025202">
    <property type="entry name" value="PLD-like_dom"/>
</dbReference>
<comment type="caution">
    <text evidence="2">The sequence shown here is derived from an EMBL/GenBank/DDBJ whole genome shotgun (WGS) entry which is preliminary data.</text>
</comment>
<dbReference type="Pfam" id="PF13091">
    <property type="entry name" value="PLDc_2"/>
    <property type="match status" value="2"/>
</dbReference>
<protein>
    <submittedName>
        <fullName evidence="2">Phosphatidylserine/phosphatidylglycerophosphate/ cardiolipin synthase family protein</fullName>
    </submittedName>
</protein>
<organism evidence="2 3">
    <name type="scientific">Anaerococcus cruorum</name>
    <dbReference type="NCBI Taxonomy" id="3115617"/>
    <lineage>
        <taxon>Bacteria</taxon>
        <taxon>Bacillati</taxon>
        <taxon>Bacillota</taxon>
        <taxon>Tissierellia</taxon>
        <taxon>Tissierellales</taxon>
        <taxon>Peptoniphilaceae</taxon>
        <taxon>Anaerococcus</taxon>
    </lineage>
</organism>
<gene>
    <name evidence="2" type="ORF">ACCQ40_08065</name>
</gene>
<evidence type="ECO:0000313" key="2">
    <source>
        <dbReference type="EMBL" id="MFO3716711.1"/>
    </source>
</evidence>
<dbReference type="InterPro" id="IPR001736">
    <property type="entry name" value="PLipase_D/transphosphatidylase"/>
</dbReference>
<accession>A0ABW9MY32</accession>
<dbReference type="Gene3D" id="3.30.870.10">
    <property type="entry name" value="Endonuclease Chain A"/>
    <property type="match status" value="2"/>
</dbReference>
<dbReference type="SUPFAM" id="SSF56024">
    <property type="entry name" value="Phospholipase D/nuclease"/>
    <property type="match status" value="2"/>
</dbReference>
<dbReference type="PROSITE" id="PS50035">
    <property type="entry name" value="PLD"/>
    <property type="match status" value="2"/>
</dbReference>
<sequence>MKEKMVKIFIALLIYILIFSSLPFIKQKSVDENYKKNFDIGKFYQDDGSIAYAQVIRDNENSSIEKIRAIDNAKDKIMIGNYRFLMDQEGKKYMASLVAAAQRGVEIYIILDGNTLFMNAFKNNYYLALESFPNVHIKIYNPMNPLKPWSLMGRMHDKYMIVDDKIGFVGGRNIEKRFLQNKGKISYDWDILVYFEKRSQKDGLGELIAYFKNIYQNGQRNKDVKDAAIFTSSRKSRELISELEKIYRNDKSFNPDNYKQVDYKKTLTRVGKVSLITNPIDVYSKQPLAFYQISELMKNSKSKVIIHTPYFIGNELMFESLKTIASNNPTTLFTNSPATGVNLVGVGEYLIHYQKLIDTKANILENEKPYSYHGKAFTIDDNLAAIGSFNWDMRSVYIDTELMLVVEGEDFYKEVEKELNYYQKDASKVLEDGGKENLSGKEVSKINFLKKLGSIIFIILFYPFRFLF</sequence>
<evidence type="ECO:0000313" key="3">
    <source>
        <dbReference type="Proteomes" id="UP001638015"/>
    </source>
</evidence>
<reference evidence="2 3" key="1">
    <citation type="journal article" date="2025" name="Anaerobe">
        <title>Description of Anaerococcus kampingiae sp. nov., Anaerococcus groningensis sp. nov., Anaerococcus martiniensis sp. nov., and Anaerococcus cruorum sp. nov., isolated from human clinical specimens.</title>
        <authorList>
            <person name="Boiten K.E."/>
            <person name="Meijer J."/>
            <person name="van Wezel E.M."/>
            <person name="Veloo A.C.M."/>
        </authorList>
    </citation>
    <scope>NUCLEOTIDE SEQUENCE [LARGE SCALE GENOMIC DNA]</scope>
    <source>
        <strain evidence="2 3">ENR1039</strain>
    </source>
</reference>
<feature type="domain" description="PLD phosphodiesterase" evidence="1">
    <location>
        <begin position="151"/>
        <end position="178"/>
    </location>
</feature>
<proteinExistence type="predicted"/>
<keyword evidence="3" id="KW-1185">Reference proteome</keyword>
<dbReference type="PANTHER" id="PTHR21248">
    <property type="entry name" value="CARDIOLIPIN SYNTHASE"/>
    <property type="match status" value="1"/>
</dbReference>
<dbReference type="SMART" id="SM00155">
    <property type="entry name" value="PLDc"/>
    <property type="match status" value="2"/>
</dbReference>